<dbReference type="RefSeq" id="WP_239797834.1">
    <property type="nucleotide sequence ID" value="NZ_OU912926.1"/>
</dbReference>
<dbReference type="Pfam" id="PF18928">
    <property type="entry name" value="DUF5677"/>
    <property type="match status" value="1"/>
</dbReference>
<reference evidence="1 2" key="1">
    <citation type="submission" date="2021-10" db="EMBL/GenBank/DDBJ databases">
        <authorList>
            <person name="Koch H."/>
        </authorList>
    </citation>
    <scope>NUCLEOTIDE SEQUENCE [LARGE SCALE GENOMIC DNA]</scope>
    <source>
        <strain evidence="1">6680</strain>
    </source>
</reference>
<proteinExistence type="predicted"/>
<organism evidence="1 2">
    <name type="scientific">Candidatus Nitrotoga arctica</name>
    <dbReference type="NCBI Taxonomy" id="453162"/>
    <lineage>
        <taxon>Bacteria</taxon>
        <taxon>Pseudomonadati</taxon>
        <taxon>Pseudomonadota</taxon>
        <taxon>Betaproteobacteria</taxon>
        <taxon>Nitrosomonadales</taxon>
        <taxon>Gallionellaceae</taxon>
        <taxon>Candidatus Nitrotoga</taxon>
    </lineage>
</organism>
<sequence>MDKVATKLSFIRDHYIDAVIGKEIFPIVTSISLTGNPIAIVCDFFLRKAIKSLDAVCLLCEMGFAEDALVLGRTIFELSLYLQIIASSDSIEQRRWKAECFIYDGDRQRVTQLKKLEILKKQGRCLSWIEAIDASKSNFETILEPNNFVSPKSIKDMAIELGGKWECWYHSLYWSMSKLTHPSGLGSNTYIKNYDQELEASGAIKIILAMHYFLTDCTLNILELERLRPQLDECMKSFRSLSECSEAN</sequence>
<dbReference type="InterPro" id="IPR043733">
    <property type="entry name" value="DUF5677"/>
</dbReference>
<protein>
    <submittedName>
        <fullName evidence="1">Uncharacterized protein</fullName>
    </submittedName>
</protein>
<keyword evidence="2" id="KW-1185">Reference proteome</keyword>
<evidence type="ECO:0000313" key="2">
    <source>
        <dbReference type="Proteomes" id="UP000839052"/>
    </source>
</evidence>
<name>A0ABM8Z2P5_9PROT</name>
<evidence type="ECO:0000313" key="1">
    <source>
        <dbReference type="EMBL" id="CAG9934167.1"/>
    </source>
</evidence>
<dbReference type="Proteomes" id="UP000839052">
    <property type="component" value="Chromosome"/>
</dbReference>
<dbReference type="EMBL" id="OU912926">
    <property type="protein sequence ID" value="CAG9934167.1"/>
    <property type="molecule type" value="Genomic_DNA"/>
</dbReference>
<gene>
    <name evidence="1" type="ORF">NTG6680_2918</name>
</gene>
<accession>A0ABM8Z2P5</accession>